<comment type="caution">
    <text evidence="3">The sequence shown here is derived from an EMBL/GenBank/DDBJ whole genome shotgun (WGS) entry which is preliminary data.</text>
</comment>
<dbReference type="SUPFAM" id="SSF53098">
    <property type="entry name" value="Ribonuclease H-like"/>
    <property type="match status" value="2"/>
</dbReference>
<evidence type="ECO:0000313" key="4">
    <source>
        <dbReference type="Proteomes" id="UP001188597"/>
    </source>
</evidence>
<dbReference type="PROSITE" id="PS50994">
    <property type="entry name" value="INTEGRASE"/>
    <property type="match status" value="1"/>
</dbReference>
<dbReference type="GO" id="GO:0015074">
    <property type="term" value="P:DNA integration"/>
    <property type="evidence" value="ECO:0007669"/>
    <property type="project" value="InterPro"/>
</dbReference>
<dbReference type="PROSITE" id="PS50879">
    <property type="entry name" value="RNASE_H_1"/>
    <property type="match status" value="1"/>
</dbReference>
<gene>
    <name evidence="3" type="ORF">RJ639_023820</name>
</gene>
<proteinExistence type="predicted"/>
<evidence type="ECO:0000259" key="1">
    <source>
        <dbReference type="PROSITE" id="PS50879"/>
    </source>
</evidence>
<accession>A0AA88V066</accession>
<feature type="domain" description="RNase H type-1" evidence="1">
    <location>
        <begin position="145"/>
        <end position="274"/>
    </location>
</feature>
<dbReference type="GO" id="GO:0004523">
    <property type="term" value="F:RNA-DNA hybrid ribonuclease activity"/>
    <property type="evidence" value="ECO:0007669"/>
    <property type="project" value="InterPro"/>
</dbReference>
<dbReference type="SUPFAM" id="SSF56672">
    <property type="entry name" value="DNA/RNA polymerases"/>
    <property type="match status" value="1"/>
</dbReference>
<evidence type="ECO:0000259" key="2">
    <source>
        <dbReference type="PROSITE" id="PS50994"/>
    </source>
</evidence>
<dbReference type="Pfam" id="PF17921">
    <property type="entry name" value="Integrase_H2C2"/>
    <property type="match status" value="1"/>
</dbReference>
<dbReference type="Pfam" id="PF00665">
    <property type="entry name" value="rve"/>
    <property type="match status" value="1"/>
</dbReference>
<dbReference type="Gene3D" id="3.30.70.270">
    <property type="match status" value="1"/>
</dbReference>
<dbReference type="InterPro" id="IPR036397">
    <property type="entry name" value="RNaseH_sf"/>
</dbReference>
<sequence>MALSAERCLPFFKAIRKVKNFVWTDDCQKSFEELQTYLSSPPLLSKPLPGENLFLYLSVTKVALSTVLIREEDGVQKPIYYISKVLQDVLLSPEASGRLVNWSVELGEFDIEYKPRTTIKAQALADFIVECTLPEEPPQLVISAAPDPWNLYVDGSSALGTSGAGLIVISPEGFTIEYALRFGFQASNNEAEYEALLTGIRLAHALKVDSLSVHSDSQLVVNHVLGDYEARDERMAQYLNLVKTSAVKFQNFTIRQIPRDQNNQADTLSRLASTEETDVRRSIYLELLKDCSISSQIEVETIEQEPCWMDMIITYLSTGELPSERHDARNLRVKAARYALVEGTLYKKSFSLTYLKCLRPSESIYALQEVHEGIYGQHLGGRTLAQKILRQGYYWPTMQRDAIEFTRRCDKCQKFAPTHTPVVPLTSIVYPIPFAVWGMDLLGPFPMASGQRRFVIVAIDYFTKWTEAESLATITSAKCEDFFWKNVVCRFGVPRALVVDNGKKFNNNNFRTFCTNLSINLRLTSVAHPQSNGQTENMNRSILQGLKNKLDEAKGAWVDELPKVLWAYRTTPHSVTGETPFLLCYGIEAMLPVEIGVLMIRALQFHEVNNESGLQANLDLLDETRTQAHERSVVIKQRVARYYNQRVWSKQFQEGDLVLRKLEVSDPKAATGKLSPNWKDPIVL</sequence>
<feature type="domain" description="Integrase catalytic" evidence="2">
    <location>
        <begin position="429"/>
        <end position="588"/>
    </location>
</feature>
<name>A0AA88V066_9ASTE</name>
<dbReference type="Pfam" id="PF13456">
    <property type="entry name" value="RVT_3"/>
    <property type="match status" value="1"/>
</dbReference>
<dbReference type="PANTHER" id="PTHR48475">
    <property type="entry name" value="RIBONUCLEASE H"/>
    <property type="match status" value="1"/>
</dbReference>
<dbReference type="EMBL" id="JAVXUP010003333">
    <property type="protein sequence ID" value="KAK2999291.1"/>
    <property type="molecule type" value="Genomic_DNA"/>
</dbReference>
<dbReference type="InterPro" id="IPR041588">
    <property type="entry name" value="Integrase_H2C2"/>
</dbReference>
<dbReference type="InterPro" id="IPR012337">
    <property type="entry name" value="RNaseH-like_sf"/>
</dbReference>
<dbReference type="GO" id="GO:0003676">
    <property type="term" value="F:nucleic acid binding"/>
    <property type="evidence" value="ECO:0007669"/>
    <property type="project" value="InterPro"/>
</dbReference>
<evidence type="ECO:0000313" key="3">
    <source>
        <dbReference type="EMBL" id="KAK2999291.1"/>
    </source>
</evidence>
<reference evidence="3" key="1">
    <citation type="submission" date="2022-12" db="EMBL/GenBank/DDBJ databases">
        <title>Draft genome assemblies for two species of Escallonia (Escalloniales).</title>
        <authorList>
            <person name="Chanderbali A."/>
            <person name="Dervinis C."/>
            <person name="Anghel I."/>
            <person name="Soltis D."/>
            <person name="Soltis P."/>
            <person name="Zapata F."/>
        </authorList>
    </citation>
    <scope>NUCLEOTIDE SEQUENCE</scope>
    <source>
        <strain evidence="3">UCBG64.0493</strain>
        <tissue evidence="3">Leaf</tissue>
    </source>
</reference>
<organism evidence="3 4">
    <name type="scientific">Escallonia herrerae</name>
    <dbReference type="NCBI Taxonomy" id="1293975"/>
    <lineage>
        <taxon>Eukaryota</taxon>
        <taxon>Viridiplantae</taxon>
        <taxon>Streptophyta</taxon>
        <taxon>Embryophyta</taxon>
        <taxon>Tracheophyta</taxon>
        <taxon>Spermatophyta</taxon>
        <taxon>Magnoliopsida</taxon>
        <taxon>eudicotyledons</taxon>
        <taxon>Gunneridae</taxon>
        <taxon>Pentapetalae</taxon>
        <taxon>asterids</taxon>
        <taxon>campanulids</taxon>
        <taxon>Escalloniales</taxon>
        <taxon>Escalloniaceae</taxon>
        <taxon>Escallonia</taxon>
    </lineage>
</organism>
<dbReference type="InterPro" id="IPR001584">
    <property type="entry name" value="Integrase_cat-core"/>
</dbReference>
<dbReference type="InterPro" id="IPR041577">
    <property type="entry name" value="RT_RNaseH_2"/>
</dbReference>
<dbReference type="PANTHER" id="PTHR48475:SF2">
    <property type="entry name" value="RIBONUCLEASE H"/>
    <property type="match status" value="1"/>
</dbReference>
<dbReference type="InterPro" id="IPR002156">
    <property type="entry name" value="RNaseH_domain"/>
</dbReference>
<protein>
    <submittedName>
        <fullName evidence="3">Uncharacterized protein</fullName>
    </submittedName>
</protein>
<dbReference type="InterPro" id="IPR043128">
    <property type="entry name" value="Rev_trsase/Diguanyl_cyclase"/>
</dbReference>
<dbReference type="Proteomes" id="UP001188597">
    <property type="component" value="Unassembled WGS sequence"/>
</dbReference>
<dbReference type="CDD" id="cd09279">
    <property type="entry name" value="RNase_HI_like"/>
    <property type="match status" value="1"/>
</dbReference>
<dbReference type="AlphaFoldDB" id="A0AA88V066"/>
<dbReference type="InterPro" id="IPR043502">
    <property type="entry name" value="DNA/RNA_pol_sf"/>
</dbReference>
<dbReference type="Pfam" id="PF17919">
    <property type="entry name" value="RT_RNaseH_2"/>
    <property type="match status" value="1"/>
</dbReference>
<dbReference type="Gene3D" id="1.10.340.70">
    <property type="match status" value="1"/>
</dbReference>
<keyword evidence="4" id="KW-1185">Reference proteome</keyword>
<dbReference type="Gene3D" id="3.30.420.10">
    <property type="entry name" value="Ribonuclease H-like superfamily/Ribonuclease H"/>
    <property type="match status" value="2"/>
</dbReference>